<feature type="transmembrane region" description="Helical" evidence="1">
    <location>
        <begin position="107"/>
        <end position="131"/>
    </location>
</feature>
<dbReference type="RefSeq" id="WP_179500411.1">
    <property type="nucleotide sequence ID" value="NZ_JACCAA010000001.1"/>
</dbReference>
<dbReference type="Proteomes" id="UP000540656">
    <property type="component" value="Unassembled WGS sequence"/>
</dbReference>
<feature type="transmembrane region" description="Helical" evidence="1">
    <location>
        <begin position="248"/>
        <end position="265"/>
    </location>
</feature>
<evidence type="ECO:0000313" key="3">
    <source>
        <dbReference type="Proteomes" id="UP000540656"/>
    </source>
</evidence>
<sequence length="308" mass="32543">MATTLPDSGLAGLTSMIGIEARRFARHPLFLIGVVVAYAVHVWVYLATAAVSSVDGVNHSHDLLSQPIVPAFFIGLPSLVVAAHLTRSTEAAAEAMGTAPGTESRRTLAVAGACVVPFAAGLGWLVMMLVLTRIIEPHPDELWFTNVNDLWVWSILLALGPVACLGGGLLGVLVGRWLRFRGAAAIAVVVVTVVDMAGSLSYATGDAGGFRNWVPWSMFHTGTMSDGNEWNGVPGHAQAILTGNPATYLLYVLTLCALAVGGAVWHDRSARTPRLRMINWGLIVTAVALFLITATTGITEMIISGPIR</sequence>
<keyword evidence="3" id="KW-1185">Reference proteome</keyword>
<feature type="transmembrane region" description="Helical" evidence="1">
    <location>
        <begin position="277"/>
        <end position="298"/>
    </location>
</feature>
<dbReference type="AlphaFoldDB" id="A0A7Y9UT23"/>
<organism evidence="2 3">
    <name type="scientific">Nocardioides daedukensis</name>
    <dbReference type="NCBI Taxonomy" id="634462"/>
    <lineage>
        <taxon>Bacteria</taxon>
        <taxon>Bacillati</taxon>
        <taxon>Actinomycetota</taxon>
        <taxon>Actinomycetes</taxon>
        <taxon>Propionibacteriales</taxon>
        <taxon>Nocardioidaceae</taxon>
        <taxon>Nocardioides</taxon>
    </lineage>
</organism>
<feature type="transmembrane region" description="Helical" evidence="1">
    <location>
        <begin position="182"/>
        <end position="203"/>
    </location>
</feature>
<name>A0A7Y9UT23_9ACTN</name>
<reference evidence="2 3" key="1">
    <citation type="submission" date="2020-07" db="EMBL/GenBank/DDBJ databases">
        <title>Sequencing the genomes of 1000 actinobacteria strains.</title>
        <authorList>
            <person name="Klenk H.-P."/>
        </authorList>
    </citation>
    <scope>NUCLEOTIDE SEQUENCE [LARGE SCALE GENOMIC DNA]</scope>
    <source>
        <strain evidence="2 3">DSM 23819</strain>
    </source>
</reference>
<keyword evidence="1" id="KW-0472">Membrane</keyword>
<proteinExistence type="predicted"/>
<protein>
    <submittedName>
        <fullName evidence="2">Uncharacterized protein</fullName>
    </submittedName>
</protein>
<dbReference type="EMBL" id="JACCAA010000001">
    <property type="protein sequence ID" value="NYG57089.1"/>
    <property type="molecule type" value="Genomic_DNA"/>
</dbReference>
<feature type="transmembrane region" description="Helical" evidence="1">
    <location>
        <begin position="151"/>
        <end position="175"/>
    </location>
</feature>
<feature type="transmembrane region" description="Helical" evidence="1">
    <location>
        <begin position="29"/>
        <end position="48"/>
    </location>
</feature>
<comment type="caution">
    <text evidence="2">The sequence shown here is derived from an EMBL/GenBank/DDBJ whole genome shotgun (WGS) entry which is preliminary data.</text>
</comment>
<accession>A0A7Y9UT23</accession>
<keyword evidence="1" id="KW-1133">Transmembrane helix</keyword>
<keyword evidence="1" id="KW-0812">Transmembrane</keyword>
<evidence type="ECO:0000256" key="1">
    <source>
        <dbReference type="SAM" id="Phobius"/>
    </source>
</evidence>
<evidence type="ECO:0000313" key="2">
    <source>
        <dbReference type="EMBL" id="NYG57089.1"/>
    </source>
</evidence>
<gene>
    <name evidence="2" type="ORF">BJ980_000012</name>
</gene>
<feature type="transmembrane region" description="Helical" evidence="1">
    <location>
        <begin position="68"/>
        <end position="86"/>
    </location>
</feature>